<dbReference type="RefSeq" id="WP_004496075.1">
    <property type="nucleotide sequence ID" value="NZ_AFLV02000016.1"/>
</dbReference>
<dbReference type="Proteomes" id="UP000001338">
    <property type="component" value="Unassembled WGS sequence"/>
</dbReference>
<evidence type="ECO:0000313" key="2">
    <source>
        <dbReference type="EMBL" id="EKR65598.1"/>
    </source>
</evidence>
<evidence type="ECO:0000313" key="3">
    <source>
        <dbReference type="Proteomes" id="UP000001338"/>
    </source>
</evidence>
<proteinExistence type="predicted"/>
<gene>
    <name evidence="2" type="ORF">LEP1GSC036_1035</name>
    <name evidence="1" type="ORF">LEP1GSC036_1708</name>
</gene>
<dbReference type="EMBL" id="AFLV02000081">
    <property type="protein sequence ID" value="EKR62433.1"/>
    <property type="molecule type" value="Genomic_DNA"/>
</dbReference>
<accession>A0A828Z5Q8</accession>
<sequence>MIQILVRETTIEIAGKDKARIEMLPVCAFSDHTNLLQYCEKKGFRKTGSGLESEFFRDMDLREMKEQVRSYFKIEQPFRLHERFVIFEQELK</sequence>
<comment type="caution">
    <text evidence="2">The sequence shown here is derived from an EMBL/GenBank/DDBJ whole genome shotgun (WGS) entry which is preliminary data.</text>
</comment>
<dbReference type="GeneID" id="61112396"/>
<reference evidence="2 3" key="1">
    <citation type="submission" date="2012-10" db="EMBL/GenBank/DDBJ databases">
        <authorList>
            <person name="Harkins D.M."/>
            <person name="Durkin A.S."/>
            <person name="Brinkac L.M."/>
            <person name="Haft D.H."/>
            <person name="Selengut J.D."/>
            <person name="Sanka R."/>
            <person name="DePew J."/>
            <person name="Purushe J."/>
            <person name="Whelen A.C."/>
            <person name="Vinetz J.M."/>
            <person name="Sutton G.G."/>
            <person name="Nierman W.C."/>
            <person name="Fouts D.E."/>
        </authorList>
    </citation>
    <scope>NUCLEOTIDE SEQUENCE [LARGE SCALE GENOMIC DNA]</scope>
    <source>
        <strain evidence="2 3">2006001853</strain>
    </source>
</reference>
<name>A0A828Z5Q8_9LEPT</name>
<dbReference type="AlphaFoldDB" id="A0A828Z5Q8"/>
<organism evidence="2 3">
    <name type="scientific">Leptospira weilii str. 2006001853</name>
    <dbReference type="NCBI Taxonomy" id="1001589"/>
    <lineage>
        <taxon>Bacteria</taxon>
        <taxon>Pseudomonadati</taxon>
        <taxon>Spirochaetota</taxon>
        <taxon>Spirochaetia</taxon>
        <taxon>Leptospirales</taxon>
        <taxon>Leptospiraceae</taxon>
        <taxon>Leptospira</taxon>
    </lineage>
</organism>
<evidence type="ECO:0000313" key="1">
    <source>
        <dbReference type="EMBL" id="EKR62433.1"/>
    </source>
</evidence>
<protein>
    <submittedName>
        <fullName evidence="2">Uncharacterized protein</fullName>
    </submittedName>
</protein>
<dbReference type="EMBL" id="AFLV02000016">
    <property type="protein sequence ID" value="EKR65598.1"/>
    <property type="molecule type" value="Genomic_DNA"/>
</dbReference>
<dbReference type="NCBIfam" id="NF047445">
    <property type="entry name" value="PeroxupregLepto"/>
    <property type="match status" value="1"/>
</dbReference>